<keyword evidence="7" id="KW-1185">Reference proteome</keyword>
<proteinExistence type="predicted"/>
<organism evidence="6 7">
    <name type="scientific">Digitaria exilis</name>
    <dbReference type="NCBI Taxonomy" id="1010633"/>
    <lineage>
        <taxon>Eukaryota</taxon>
        <taxon>Viridiplantae</taxon>
        <taxon>Streptophyta</taxon>
        <taxon>Embryophyta</taxon>
        <taxon>Tracheophyta</taxon>
        <taxon>Spermatophyta</taxon>
        <taxon>Magnoliopsida</taxon>
        <taxon>Liliopsida</taxon>
        <taxon>Poales</taxon>
        <taxon>Poaceae</taxon>
        <taxon>PACMAD clade</taxon>
        <taxon>Panicoideae</taxon>
        <taxon>Panicodae</taxon>
        <taxon>Paniceae</taxon>
        <taxon>Anthephorinae</taxon>
        <taxon>Digitaria</taxon>
    </lineage>
</organism>
<dbReference type="InterPro" id="IPR038408">
    <property type="entry name" value="GNK2_sf"/>
</dbReference>
<evidence type="ECO:0000313" key="7">
    <source>
        <dbReference type="Proteomes" id="UP000636709"/>
    </source>
</evidence>
<evidence type="ECO:0000259" key="5">
    <source>
        <dbReference type="PROSITE" id="PS51473"/>
    </source>
</evidence>
<dbReference type="OrthoDB" id="1731016at2759"/>
<dbReference type="Pfam" id="PF01657">
    <property type="entry name" value="Stress-antifung"/>
    <property type="match status" value="2"/>
</dbReference>
<name>A0A835EVC7_9POAL</name>
<evidence type="ECO:0000256" key="1">
    <source>
        <dbReference type="ARBA" id="ARBA00022729"/>
    </source>
</evidence>
<evidence type="ECO:0000256" key="3">
    <source>
        <dbReference type="SAM" id="MobiDB-lite"/>
    </source>
</evidence>
<feature type="domain" description="Gnk2-homologous" evidence="5">
    <location>
        <begin position="56"/>
        <end position="168"/>
    </location>
</feature>
<evidence type="ECO:0000256" key="4">
    <source>
        <dbReference type="SAM" id="SignalP"/>
    </source>
</evidence>
<comment type="caution">
    <text evidence="6">The sequence shown here is derived from an EMBL/GenBank/DDBJ whole genome shotgun (WGS) entry which is preliminary data.</text>
</comment>
<dbReference type="CDD" id="cd23509">
    <property type="entry name" value="Gnk2-like"/>
    <property type="match status" value="2"/>
</dbReference>
<dbReference type="Proteomes" id="UP000636709">
    <property type="component" value="Unassembled WGS sequence"/>
</dbReference>
<dbReference type="PANTHER" id="PTHR32099">
    <property type="entry name" value="CYSTEINE-RICH REPEAT SECRETORY PROTEIN"/>
    <property type="match status" value="1"/>
</dbReference>
<sequence length="283" mass="30652">MVAHHSSLLLLDVVVVLRFRSAPPYLPRKAQSLPQSQRSSRLPQEAGAMHRVFLAILGSARATRTTPYTRGSAFEANLDAPLSSSLPTVVAASSGFAENTTGAATTNQPAYGLAQCRADVNASVCRSGMTGNVMCSFHDSDECLLRYSNASFFGELDTAAVYYMWSPYNATDPDFRSTLMSNLTTKAAYGSPTLFAVSSVAAPAPPAVNIYSMVLCRRDLAADDCNQCLIDAVNIPVCSIRFEVYRFYNPQAAEPPRTRCRRRRHPASGPSTVPASGPSRRQR</sequence>
<dbReference type="PROSITE" id="PS51473">
    <property type="entry name" value="GNK2"/>
    <property type="match status" value="1"/>
</dbReference>
<feature type="chain" id="PRO_5032891801" description="Gnk2-homologous domain-containing protein" evidence="4">
    <location>
        <begin position="19"/>
        <end position="283"/>
    </location>
</feature>
<dbReference type="PANTHER" id="PTHR32099:SF42">
    <property type="entry name" value="CYSTEINE-RICH RECEPTOR-LIKE PROTEIN KINASE 9-RELATED"/>
    <property type="match status" value="1"/>
</dbReference>
<dbReference type="InterPro" id="IPR002902">
    <property type="entry name" value="GNK2"/>
</dbReference>
<dbReference type="AlphaFoldDB" id="A0A835EVC7"/>
<feature type="region of interest" description="Disordered" evidence="3">
    <location>
        <begin position="255"/>
        <end position="283"/>
    </location>
</feature>
<protein>
    <recommendedName>
        <fullName evidence="5">Gnk2-homologous domain-containing protein</fullName>
    </recommendedName>
</protein>
<feature type="signal peptide" evidence="4">
    <location>
        <begin position="1"/>
        <end position="18"/>
    </location>
</feature>
<dbReference type="EMBL" id="JACEFO010001730">
    <property type="protein sequence ID" value="KAF8715929.1"/>
    <property type="molecule type" value="Genomic_DNA"/>
</dbReference>
<reference evidence="6" key="1">
    <citation type="submission" date="2020-07" db="EMBL/GenBank/DDBJ databases">
        <title>Genome sequence and genetic diversity analysis of an under-domesticated orphan crop, white fonio (Digitaria exilis).</title>
        <authorList>
            <person name="Bennetzen J.L."/>
            <person name="Chen S."/>
            <person name="Ma X."/>
            <person name="Wang X."/>
            <person name="Yssel A.E.J."/>
            <person name="Chaluvadi S.R."/>
            <person name="Johnson M."/>
            <person name="Gangashetty P."/>
            <person name="Hamidou F."/>
            <person name="Sanogo M.D."/>
            <person name="Zwaenepoel A."/>
            <person name="Wallace J."/>
            <person name="Van De Peer Y."/>
            <person name="Van Deynze A."/>
        </authorList>
    </citation>
    <scope>NUCLEOTIDE SEQUENCE</scope>
    <source>
        <tissue evidence="6">Leaves</tissue>
    </source>
</reference>
<accession>A0A835EVC7</accession>
<evidence type="ECO:0000313" key="6">
    <source>
        <dbReference type="EMBL" id="KAF8715929.1"/>
    </source>
</evidence>
<dbReference type="Gene3D" id="3.30.430.20">
    <property type="entry name" value="Gnk2 domain, C-X8-C-X2-C motif"/>
    <property type="match status" value="2"/>
</dbReference>
<keyword evidence="2" id="KW-0677">Repeat</keyword>
<evidence type="ECO:0000256" key="2">
    <source>
        <dbReference type="ARBA" id="ARBA00022737"/>
    </source>
</evidence>
<gene>
    <name evidence="6" type="ORF">HU200_026893</name>
</gene>
<keyword evidence="1 4" id="KW-0732">Signal</keyword>